<organism evidence="2">
    <name type="scientific">marine sediment metagenome</name>
    <dbReference type="NCBI Taxonomy" id="412755"/>
    <lineage>
        <taxon>unclassified sequences</taxon>
        <taxon>metagenomes</taxon>
        <taxon>ecological metagenomes</taxon>
    </lineage>
</organism>
<feature type="region of interest" description="Disordered" evidence="1">
    <location>
        <begin position="23"/>
        <end position="174"/>
    </location>
</feature>
<feature type="region of interest" description="Disordered" evidence="1">
    <location>
        <begin position="189"/>
        <end position="374"/>
    </location>
</feature>
<feature type="compositionally biased region" description="Gly residues" evidence="1">
    <location>
        <begin position="201"/>
        <end position="215"/>
    </location>
</feature>
<dbReference type="AlphaFoldDB" id="A0A0F9CH68"/>
<protein>
    <submittedName>
        <fullName evidence="2">Uncharacterized protein</fullName>
    </submittedName>
</protein>
<feature type="non-terminal residue" evidence="2">
    <location>
        <position position="1"/>
    </location>
</feature>
<comment type="caution">
    <text evidence="2">The sequence shown here is derived from an EMBL/GenBank/DDBJ whole genome shotgun (WGS) entry which is preliminary data.</text>
</comment>
<sequence length="401" mass="42461">ALDRFFTLMAKVEKDKAAMKRRLNMRGKRPEPAGDILRPPKGHNVKYPGGGQQPEYAPEAPAPKWTGGRPAKKAIPKKIKRLLNLDNQDPSGLQSTGPGDSYEPIPPRVTTTSGRPPQPGKKTKPRIASKPRPMYGGRKYGGMRKRIIERVDPEIGPSHSVGHKKPSDLSPESGVSKLAKRMIRDLVGEPNAQMRKQAGEGMWGTPGPYTGGRGNEGLSPAPTIRHPKPSKTPKKPVKKNVVALTAPGGVGNQPGSGRVKPGTPPKTYNSPQGFSGRRMGGPGSKSPDANTSGAGVKMPRVRKGTNLGQKTSQRRAPYVGSRPGGKKPLLQRRRKIDDITGGRVGAGGKITPVKPSKGGPGQPTGYGSTGNPQYNYGRKAAKGCGCETAAAGAKAVRAVRQ</sequence>
<feature type="compositionally biased region" description="Basic residues" evidence="1">
    <location>
        <begin position="70"/>
        <end position="81"/>
    </location>
</feature>
<feature type="compositionally biased region" description="Basic residues" evidence="1">
    <location>
        <begin position="225"/>
        <end position="238"/>
    </location>
</feature>
<feature type="compositionally biased region" description="Low complexity" evidence="1">
    <location>
        <begin position="54"/>
        <end position="69"/>
    </location>
</feature>
<feature type="compositionally biased region" description="Polar residues" evidence="1">
    <location>
        <begin position="85"/>
        <end position="98"/>
    </location>
</feature>
<feature type="compositionally biased region" description="Gly residues" evidence="1">
    <location>
        <begin position="358"/>
        <end position="368"/>
    </location>
</feature>
<proteinExistence type="predicted"/>
<name>A0A0F9CH68_9ZZZZ</name>
<dbReference type="EMBL" id="LAZR01036098">
    <property type="protein sequence ID" value="KKL25757.1"/>
    <property type="molecule type" value="Genomic_DNA"/>
</dbReference>
<reference evidence="2" key="1">
    <citation type="journal article" date="2015" name="Nature">
        <title>Complex archaea that bridge the gap between prokaryotes and eukaryotes.</title>
        <authorList>
            <person name="Spang A."/>
            <person name="Saw J.H."/>
            <person name="Jorgensen S.L."/>
            <person name="Zaremba-Niedzwiedzka K."/>
            <person name="Martijn J."/>
            <person name="Lind A.E."/>
            <person name="van Eijk R."/>
            <person name="Schleper C."/>
            <person name="Guy L."/>
            <person name="Ettema T.J."/>
        </authorList>
    </citation>
    <scope>NUCLEOTIDE SEQUENCE</scope>
</reference>
<accession>A0A0F9CH68</accession>
<evidence type="ECO:0000256" key="1">
    <source>
        <dbReference type="SAM" id="MobiDB-lite"/>
    </source>
</evidence>
<gene>
    <name evidence="2" type="ORF">LCGC14_2402110</name>
</gene>
<evidence type="ECO:0000313" key="2">
    <source>
        <dbReference type="EMBL" id="KKL25757.1"/>
    </source>
</evidence>